<dbReference type="PANTHER" id="PTHR43806">
    <property type="entry name" value="PEPTIDASE S8"/>
    <property type="match status" value="1"/>
</dbReference>
<feature type="active site" description="Charge relay system" evidence="12 13">
    <location>
        <position position="200"/>
    </location>
</feature>
<evidence type="ECO:0000313" key="21">
    <source>
        <dbReference type="Proteomes" id="UP000284416"/>
    </source>
</evidence>
<evidence type="ECO:0000259" key="16">
    <source>
        <dbReference type="Pfam" id="PF00082"/>
    </source>
</evidence>
<protein>
    <submittedName>
        <fullName evidence="20">S8/S53 family peptidase</fullName>
    </submittedName>
</protein>
<dbReference type="InterPro" id="IPR013783">
    <property type="entry name" value="Ig-like_fold"/>
</dbReference>
<evidence type="ECO:0000256" key="5">
    <source>
        <dbReference type="ARBA" id="ARBA00022525"/>
    </source>
</evidence>
<keyword evidence="8" id="KW-0677">Repeat</keyword>
<dbReference type="InterPro" id="IPR015500">
    <property type="entry name" value="Peptidase_S8_subtilisin-rel"/>
</dbReference>
<dbReference type="Gene3D" id="2.60.40.10">
    <property type="entry name" value="Immunoglobulins"/>
    <property type="match status" value="2"/>
</dbReference>
<dbReference type="OrthoDB" id="9798386at2"/>
<evidence type="ECO:0000256" key="12">
    <source>
        <dbReference type="PIRSR" id="PIRSR615500-1"/>
    </source>
</evidence>
<dbReference type="PRINTS" id="PR00723">
    <property type="entry name" value="SUBTILISIN"/>
</dbReference>
<evidence type="ECO:0000313" key="20">
    <source>
        <dbReference type="EMBL" id="RHW41985.1"/>
    </source>
</evidence>
<name>A0A417YX48_9BACI</name>
<evidence type="ECO:0000256" key="6">
    <source>
        <dbReference type="ARBA" id="ARBA00022670"/>
    </source>
</evidence>
<evidence type="ECO:0000256" key="11">
    <source>
        <dbReference type="ARBA" id="ARBA00022837"/>
    </source>
</evidence>
<keyword evidence="4" id="KW-0134">Cell wall</keyword>
<keyword evidence="7 15" id="KW-0732">Signal</keyword>
<dbReference type="Pfam" id="PF02225">
    <property type="entry name" value="PA"/>
    <property type="match status" value="1"/>
</dbReference>
<dbReference type="RefSeq" id="WP_118919640.1">
    <property type="nucleotide sequence ID" value="NZ_QWEG01000003.1"/>
</dbReference>
<dbReference type="InterPro" id="IPR046450">
    <property type="entry name" value="PA_dom_sf"/>
</dbReference>
<sequence length="1370" mass="147373">MRKMKRMKRSFVFLLILLLSFSSFANAAPGNNGDTGKELATILNGEESIAAAVDEGAEPAFAKEEKVRVIVELKEESAIEQATKKGIKFSELSKPNKKAMNDKALAAQQKVKQKLADKKIKMNYKYKFTTVVNGFSGEVAYGEIDAIENMPEVKKVYLTNEYERPITEPDMETSHEFIQSYKAWADGKYKGEGMVVAIIDSGMDPAHRDMILSEGTEADLSEAEVNAIAAADQLPGKFFTKKIPYGYNYFDRNSEIRDLVPGGSNHGMHVGGTVGANGNPEQGGIKGVAPEAQLLAMKVFSNDPNYSSTFSDVYVVAIDEAIKLGADVLNMSLGSVASFYTPEDPANLAITRAVDNGIVCSVSAGNSRHIGRGYKTPFAENPDIGLVGAPGLSADSIQVAASGNKQTWFDYSLSLNGNNVNGVGFSSDDWLQKLGDKEYELVSLGSKFGAPADYAGLDVKGKIVAVMRGGTPGPFTDKATEAAKQGAAGIIVVDAGTGGTIFKDQGGFSIPFMLVTKATGEHIHQLYTSGNTSLKYGVATSELAPQNGRPTEFSSWGTTPSLEIKPEIMAPGGNIYSTLNNNKYGFMSGTSMAAPHVAGGSALVMEYIKENPLYKDLPLKEQTRLAKVLLMNTAEVVTGVNDQPYSPRLQGAGMMQIYNATLTPVRVVNPATNEAKVELRDFTEKVVSFKVKAMNDSASEDVTYKVNVDVLTDAIQRLASGDVNWSAGVGTTGDPHLRGAEPLKNVKVTAPATVTVPAGGSVEIPVSIDLTNAKIPGYTSAGAKTEFDLKEDIFVEGFVRLEDVKGEQVDLSVPYIGFYGKWDRPSILDGLRHIDNKFFFTDGTGGAPVAGIVDNRGTYIGFDPISGYTNAVSKFALSPNGDGLFDTIVPVMSFVRNASDMEFNILDADGNKLRTLRTETFVRKHYGSLTTARYTYSTTRAWDGKINGELAPDGKYFYEIKARVDMKHREAEWQSKKIPFTLDTAKPVVSAKYNTTTKLLTWEATDGNGVGLQHFLVKVDGKNVLPANVILNPAARSYDLTNVDVPKGAKVEVEAYDFANNIAVQQAKNVATGDTNAPVIMLETPGNSSIATSRDLAVKGYVLDESLIDAIYVNGKSVPFNRVIEKNTSGVDEERYRFNATVTVPGDGVHEISVKAADIAGNEMQIQRRPVFVDTTPATLNVDAPAAVANSVSKANLSISVQDNFDAIRVYVNDSEVKFNSGPSSNVAAVPYNQTFTSEVALKEGENAFRVRVVDLAGFTTTKTVTITRLSAAEMPVIQSVKVTPEKDVSFKNPAVISATANQQLTWSAKVIKPDGSIVNLKQATGTAYNETFVPDKNASKGVYKVIVSGVSANGLKASDKETQFLIGKK</sequence>
<dbReference type="GO" id="GO:0016020">
    <property type="term" value="C:membrane"/>
    <property type="evidence" value="ECO:0007669"/>
    <property type="project" value="InterPro"/>
</dbReference>
<dbReference type="Pfam" id="PF00082">
    <property type="entry name" value="Peptidase_S8"/>
    <property type="match status" value="1"/>
</dbReference>
<feature type="domain" description="C5a peptidase/Subtilisin-like protease SBT2-like Fn3-like" evidence="19">
    <location>
        <begin position="677"/>
        <end position="815"/>
    </location>
</feature>
<feature type="domain" description="Peptidase S8/S53" evidence="16">
    <location>
        <begin position="191"/>
        <end position="653"/>
    </location>
</feature>
<dbReference type="Gene3D" id="2.60.40.1710">
    <property type="entry name" value="Subtilisin-like superfamily"/>
    <property type="match status" value="1"/>
</dbReference>
<dbReference type="Pfam" id="PF06280">
    <property type="entry name" value="fn3_5"/>
    <property type="match status" value="1"/>
</dbReference>
<evidence type="ECO:0000256" key="1">
    <source>
        <dbReference type="ARBA" id="ARBA00001913"/>
    </source>
</evidence>
<dbReference type="InterPro" id="IPR050131">
    <property type="entry name" value="Peptidase_S8_subtilisin-like"/>
</dbReference>
<keyword evidence="10 13" id="KW-0720">Serine protease</keyword>
<evidence type="ECO:0000256" key="7">
    <source>
        <dbReference type="ARBA" id="ARBA00022729"/>
    </source>
</evidence>
<dbReference type="PANTHER" id="PTHR43806:SF11">
    <property type="entry name" value="CEREVISIN-RELATED"/>
    <property type="match status" value="1"/>
</dbReference>
<dbReference type="SUPFAM" id="SSF52025">
    <property type="entry name" value="PA domain"/>
    <property type="match status" value="1"/>
</dbReference>
<evidence type="ECO:0000259" key="19">
    <source>
        <dbReference type="Pfam" id="PF06280"/>
    </source>
</evidence>
<dbReference type="Proteomes" id="UP000284416">
    <property type="component" value="Unassembled WGS sequence"/>
</dbReference>
<feature type="active site" description="Charge relay system" evidence="12 13">
    <location>
        <position position="591"/>
    </location>
</feature>
<dbReference type="InterPro" id="IPR034216">
    <property type="entry name" value="C5a_Peptidase"/>
</dbReference>
<dbReference type="InterPro" id="IPR022398">
    <property type="entry name" value="Peptidase_S8_His-AS"/>
</dbReference>
<comment type="similarity">
    <text evidence="3 13 14">Belongs to the peptidase S8 family.</text>
</comment>
<dbReference type="InterPro" id="IPR023827">
    <property type="entry name" value="Peptidase_S8_Asp-AS"/>
</dbReference>
<dbReference type="Gene3D" id="3.50.30.30">
    <property type="match status" value="1"/>
</dbReference>
<comment type="cofactor">
    <cofactor evidence="1">
        <name>Ca(2+)</name>
        <dbReference type="ChEBI" id="CHEBI:29108"/>
    </cofactor>
</comment>
<feature type="chain" id="PRO_5018994276" evidence="15">
    <location>
        <begin position="28"/>
        <end position="1370"/>
    </location>
</feature>
<dbReference type="PROSITE" id="PS00136">
    <property type="entry name" value="SUBTILASE_ASP"/>
    <property type="match status" value="1"/>
</dbReference>
<dbReference type="CDD" id="cd07475">
    <property type="entry name" value="Peptidases_S8_C5a_Peptidase"/>
    <property type="match status" value="1"/>
</dbReference>
<evidence type="ECO:0000259" key="18">
    <source>
        <dbReference type="Pfam" id="PF05922"/>
    </source>
</evidence>
<evidence type="ECO:0000256" key="9">
    <source>
        <dbReference type="ARBA" id="ARBA00022801"/>
    </source>
</evidence>
<dbReference type="Pfam" id="PF05922">
    <property type="entry name" value="Inhibitor_I9"/>
    <property type="match status" value="1"/>
</dbReference>
<dbReference type="PROSITE" id="PS00138">
    <property type="entry name" value="SUBTILASE_SER"/>
    <property type="match status" value="1"/>
</dbReference>
<evidence type="ECO:0000259" key="17">
    <source>
        <dbReference type="Pfam" id="PF02225"/>
    </source>
</evidence>
<dbReference type="InterPro" id="IPR003137">
    <property type="entry name" value="PA_domain"/>
</dbReference>
<keyword evidence="5" id="KW-0964">Secreted</keyword>
<keyword evidence="9 13" id="KW-0378">Hydrolase</keyword>
<evidence type="ECO:0000256" key="2">
    <source>
        <dbReference type="ARBA" id="ARBA00004613"/>
    </source>
</evidence>
<dbReference type="GO" id="GO:0006508">
    <property type="term" value="P:proteolysis"/>
    <property type="evidence" value="ECO:0007669"/>
    <property type="project" value="UniProtKB-KW"/>
</dbReference>
<dbReference type="GO" id="GO:0005576">
    <property type="term" value="C:extracellular region"/>
    <property type="evidence" value="ECO:0007669"/>
    <property type="project" value="UniProtKB-SubCell"/>
</dbReference>
<evidence type="ECO:0000256" key="10">
    <source>
        <dbReference type="ARBA" id="ARBA00022825"/>
    </source>
</evidence>
<dbReference type="PROSITE" id="PS00137">
    <property type="entry name" value="SUBTILASE_HIS"/>
    <property type="match status" value="1"/>
</dbReference>
<evidence type="ECO:0000256" key="13">
    <source>
        <dbReference type="PROSITE-ProRule" id="PRU01240"/>
    </source>
</evidence>
<dbReference type="Gene3D" id="3.40.50.200">
    <property type="entry name" value="Peptidase S8/S53 domain"/>
    <property type="match status" value="1"/>
</dbReference>
<dbReference type="InterPro" id="IPR010435">
    <property type="entry name" value="C5a/SBT2-like_Fn3"/>
</dbReference>
<evidence type="ECO:0000256" key="14">
    <source>
        <dbReference type="RuleBase" id="RU003355"/>
    </source>
</evidence>
<feature type="domain" description="PA" evidence="17">
    <location>
        <begin position="438"/>
        <end position="523"/>
    </location>
</feature>
<comment type="subcellular location">
    <subcellularLocation>
        <location evidence="2">Secreted</location>
    </subcellularLocation>
</comment>
<dbReference type="PROSITE" id="PS51892">
    <property type="entry name" value="SUBTILASE"/>
    <property type="match status" value="1"/>
</dbReference>
<dbReference type="Gene3D" id="2.60.40.4070">
    <property type="match status" value="1"/>
</dbReference>
<dbReference type="InterPro" id="IPR036852">
    <property type="entry name" value="Peptidase_S8/S53_dom_sf"/>
</dbReference>
<proteinExistence type="inferred from homology"/>
<dbReference type="InterPro" id="IPR000209">
    <property type="entry name" value="Peptidase_S8/S53_dom"/>
</dbReference>
<organism evidence="20 21">
    <name type="scientific">Neobacillus notoginsengisoli</name>
    <dbReference type="NCBI Taxonomy" id="1578198"/>
    <lineage>
        <taxon>Bacteria</taxon>
        <taxon>Bacillati</taxon>
        <taxon>Bacillota</taxon>
        <taxon>Bacilli</taxon>
        <taxon>Bacillales</taxon>
        <taxon>Bacillaceae</taxon>
        <taxon>Neobacillus</taxon>
    </lineage>
</organism>
<feature type="active site" description="Charge relay system" evidence="12 13">
    <location>
        <position position="266"/>
    </location>
</feature>
<dbReference type="GO" id="GO:0004252">
    <property type="term" value="F:serine-type endopeptidase activity"/>
    <property type="evidence" value="ECO:0007669"/>
    <property type="project" value="UniProtKB-UniRule"/>
</dbReference>
<keyword evidence="11" id="KW-0106">Calcium</keyword>
<dbReference type="InterPro" id="IPR023828">
    <property type="entry name" value="Peptidase_S8_Ser-AS"/>
</dbReference>
<feature type="signal peptide" evidence="15">
    <location>
        <begin position="1"/>
        <end position="27"/>
    </location>
</feature>
<keyword evidence="6 13" id="KW-0645">Protease</keyword>
<evidence type="ECO:0000256" key="15">
    <source>
        <dbReference type="SAM" id="SignalP"/>
    </source>
</evidence>
<reference evidence="20 21" key="1">
    <citation type="journal article" date="2017" name="Int. J. Syst. Evol. Microbiol.">
        <title>Bacillus notoginsengisoli sp. nov., a novel bacterium isolated from the rhizosphere of Panax notoginseng.</title>
        <authorList>
            <person name="Zhang M.Y."/>
            <person name="Cheng J."/>
            <person name="Cai Y."/>
            <person name="Zhang T.Y."/>
            <person name="Wu Y.Y."/>
            <person name="Manikprabhu D."/>
            <person name="Li W.J."/>
            <person name="Zhang Y.X."/>
        </authorList>
    </citation>
    <scope>NUCLEOTIDE SEQUENCE [LARGE SCALE GENOMIC DNA]</scope>
    <source>
        <strain evidence="20 21">JCM 30743</strain>
    </source>
</reference>
<keyword evidence="21" id="KW-1185">Reference proteome</keyword>
<evidence type="ECO:0000256" key="8">
    <source>
        <dbReference type="ARBA" id="ARBA00022737"/>
    </source>
</evidence>
<comment type="caution">
    <text evidence="20">The sequence shown here is derived from an EMBL/GenBank/DDBJ whole genome shotgun (WGS) entry which is preliminary data.</text>
</comment>
<accession>A0A417YX48</accession>
<dbReference type="EMBL" id="QWEG01000003">
    <property type="protein sequence ID" value="RHW41985.1"/>
    <property type="molecule type" value="Genomic_DNA"/>
</dbReference>
<feature type="domain" description="Inhibitor I9" evidence="18">
    <location>
        <begin position="69"/>
        <end position="162"/>
    </location>
</feature>
<evidence type="ECO:0000256" key="3">
    <source>
        <dbReference type="ARBA" id="ARBA00011073"/>
    </source>
</evidence>
<dbReference type="SUPFAM" id="SSF52743">
    <property type="entry name" value="Subtilisin-like"/>
    <property type="match status" value="1"/>
</dbReference>
<dbReference type="InterPro" id="IPR010259">
    <property type="entry name" value="S8pro/Inhibitor_I9"/>
</dbReference>
<gene>
    <name evidence="20" type="ORF">D1B31_04895</name>
</gene>
<evidence type="ECO:0000256" key="4">
    <source>
        <dbReference type="ARBA" id="ARBA00022512"/>
    </source>
</evidence>